<dbReference type="AlphaFoldDB" id="A0A937F6J7"/>
<dbReference type="GO" id="GO:0005829">
    <property type="term" value="C:cytosol"/>
    <property type="evidence" value="ECO:0007669"/>
    <property type="project" value="TreeGrafter"/>
</dbReference>
<evidence type="ECO:0000256" key="15">
    <source>
        <dbReference type="RuleBase" id="RU000618"/>
    </source>
</evidence>
<proteinExistence type="inferred from homology"/>
<dbReference type="SMART" id="SM00292">
    <property type="entry name" value="BRCT"/>
    <property type="match status" value="1"/>
</dbReference>
<evidence type="ECO:0000256" key="7">
    <source>
        <dbReference type="ARBA" id="ARBA00022763"/>
    </source>
</evidence>
<gene>
    <name evidence="14 17" type="primary">ligA</name>
    <name evidence="17" type="ORF">JL102_07355</name>
</gene>
<dbReference type="Gene3D" id="6.20.10.30">
    <property type="match status" value="1"/>
</dbReference>
<dbReference type="NCBIfam" id="NF005932">
    <property type="entry name" value="PRK07956.1"/>
    <property type="match status" value="1"/>
</dbReference>
<evidence type="ECO:0000256" key="13">
    <source>
        <dbReference type="ARBA" id="ARBA00060881"/>
    </source>
</evidence>
<feature type="binding site" evidence="14">
    <location>
        <position position="312"/>
    </location>
    <ligand>
        <name>NAD(+)</name>
        <dbReference type="ChEBI" id="CHEBI:57540"/>
    </ligand>
</feature>
<feature type="binding site" evidence="14">
    <location>
        <position position="406"/>
    </location>
    <ligand>
        <name>Zn(2+)</name>
        <dbReference type="ChEBI" id="CHEBI:29105"/>
    </ligand>
</feature>
<dbReference type="InterPro" id="IPR004149">
    <property type="entry name" value="Znf_DNAligase_C4"/>
</dbReference>
<dbReference type="PROSITE" id="PS01056">
    <property type="entry name" value="DNA_LIGASE_N2"/>
    <property type="match status" value="1"/>
</dbReference>
<dbReference type="Gene3D" id="2.40.50.140">
    <property type="entry name" value="Nucleic acid-binding proteins"/>
    <property type="match status" value="1"/>
</dbReference>
<dbReference type="CDD" id="cd00114">
    <property type="entry name" value="LIGANc"/>
    <property type="match status" value="1"/>
</dbReference>
<dbReference type="FunFam" id="2.40.50.140:FF:000012">
    <property type="entry name" value="DNA ligase"/>
    <property type="match status" value="1"/>
</dbReference>
<dbReference type="InterPro" id="IPR041663">
    <property type="entry name" value="DisA/LigA_HHH"/>
</dbReference>
<evidence type="ECO:0000256" key="5">
    <source>
        <dbReference type="ARBA" id="ARBA00022705"/>
    </source>
</evidence>
<evidence type="ECO:0000256" key="11">
    <source>
        <dbReference type="ARBA" id="ARBA00023204"/>
    </source>
</evidence>
<dbReference type="InterPro" id="IPR001357">
    <property type="entry name" value="BRCT_dom"/>
</dbReference>
<evidence type="ECO:0000256" key="8">
    <source>
        <dbReference type="ARBA" id="ARBA00022833"/>
    </source>
</evidence>
<dbReference type="Pfam" id="PF03119">
    <property type="entry name" value="DNA_ligase_ZBD"/>
    <property type="match status" value="1"/>
</dbReference>
<dbReference type="SMART" id="SM00532">
    <property type="entry name" value="LIGANc"/>
    <property type="match status" value="1"/>
</dbReference>
<dbReference type="InterPro" id="IPR012340">
    <property type="entry name" value="NA-bd_OB-fold"/>
</dbReference>
<dbReference type="Pfam" id="PF00533">
    <property type="entry name" value="BRCT"/>
    <property type="match status" value="1"/>
</dbReference>
<dbReference type="Gene3D" id="1.10.287.610">
    <property type="entry name" value="Helix hairpin bin"/>
    <property type="match status" value="1"/>
</dbReference>
<dbReference type="Pfam" id="PF01653">
    <property type="entry name" value="DNA_ligase_aden"/>
    <property type="match status" value="1"/>
</dbReference>
<feature type="binding site" evidence="14">
    <location>
        <position position="137"/>
    </location>
    <ligand>
        <name>NAD(+)</name>
        <dbReference type="ChEBI" id="CHEBI:57540"/>
    </ligand>
</feature>
<evidence type="ECO:0000256" key="1">
    <source>
        <dbReference type="ARBA" id="ARBA00004067"/>
    </source>
</evidence>
<dbReference type="PROSITE" id="PS50172">
    <property type="entry name" value="BRCT"/>
    <property type="match status" value="1"/>
</dbReference>
<dbReference type="Proteomes" id="UP000659388">
    <property type="component" value="Unassembled WGS sequence"/>
</dbReference>
<dbReference type="Gene3D" id="3.30.470.30">
    <property type="entry name" value="DNA ligase/mRNA capping enzyme"/>
    <property type="match status" value="1"/>
</dbReference>
<dbReference type="EMBL" id="JAESIY010000003">
    <property type="protein sequence ID" value="MBL3655942.1"/>
    <property type="molecule type" value="Genomic_DNA"/>
</dbReference>
<dbReference type="GO" id="GO:0006260">
    <property type="term" value="P:DNA replication"/>
    <property type="evidence" value="ECO:0007669"/>
    <property type="project" value="UniProtKB-KW"/>
</dbReference>
<evidence type="ECO:0000256" key="4">
    <source>
        <dbReference type="ARBA" id="ARBA00022598"/>
    </source>
</evidence>
<feature type="binding site" evidence="14">
    <location>
        <position position="430"/>
    </location>
    <ligand>
        <name>Zn(2+)</name>
        <dbReference type="ChEBI" id="CHEBI:29105"/>
    </ligand>
</feature>
<dbReference type="CDD" id="cd17748">
    <property type="entry name" value="BRCT_DNA_ligase_like"/>
    <property type="match status" value="1"/>
</dbReference>
<evidence type="ECO:0000313" key="17">
    <source>
        <dbReference type="EMBL" id="MBL3655942.1"/>
    </source>
</evidence>
<dbReference type="InterPro" id="IPR036420">
    <property type="entry name" value="BRCT_dom_sf"/>
</dbReference>
<dbReference type="Gene3D" id="1.10.150.20">
    <property type="entry name" value="5' to 3' exonuclease, C-terminal subdomain"/>
    <property type="match status" value="2"/>
</dbReference>
<evidence type="ECO:0000259" key="16">
    <source>
        <dbReference type="PROSITE" id="PS50172"/>
    </source>
</evidence>
<dbReference type="GO" id="GO:0006281">
    <property type="term" value="P:DNA repair"/>
    <property type="evidence" value="ECO:0007669"/>
    <property type="project" value="UniProtKB-KW"/>
</dbReference>
<organism evidence="17 18">
    <name type="scientific">Fulvivirga sediminis</name>
    <dbReference type="NCBI Taxonomy" id="2803949"/>
    <lineage>
        <taxon>Bacteria</taxon>
        <taxon>Pseudomonadati</taxon>
        <taxon>Bacteroidota</taxon>
        <taxon>Cytophagia</taxon>
        <taxon>Cytophagales</taxon>
        <taxon>Fulvivirgaceae</taxon>
        <taxon>Fulvivirga</taxon>
    </lineage>
</organism>
<feature type="binding site" evidence="14">
    <location>
        <begin position="83"/>
        <end position="84"/>
    </location>
    <ligand>
        <name>NAD(+)</name>
        <dbReference type="ChEBI" id="CHEBI:57540"/>
    </ligand>
</feature>
<dbReference type="InterPro" id="IPR018239">
    <property type="entry name" value="DNA_ligase_AS"/>
</dbReference>
<name>A0A937F6J7_9BACT</name>
<dbReference type="InterPro" id="IPR010994">
    <property type="entry name" value="RuvA_2-like"/>
</dbReference>
<dbReference type="SUPFAM" id="SSF52113">
    <property type="entry name" value="BRCT domain"/>
    <property type="match status" value="1"/>
</dbReference>
<reference evidence="17" key="1">
    <citation type="submission" date="2021-01" db="EMBL/GenBank/DDBJ databases">
        <title>Fulvivirga kasyanovii gen. nov., sp nov., a novel member of the phylum Bacteroidetes isolated from seawater in a mussel farm.</title>
        <authorList>
            <person name="Zhao L.-H."/>
            <person name="Wang Z.-J."/>
        </authorList>
    </citation>
    <scope>NUCLEOTIDE SEQUENCE</scope>
    <source>
        <strain evidence="17">2943</strain>
    </source>
</reference>
<evidence type="ECO:0000256" key="14">
    <source>
        <dbReference type="HAMAP-Rule" id="MF_01588"/>
    </source>
</evidence>
<evidence type="ECO:0000256" key="9">
    <source>
        <dbReference type="ARBA" id="ARBA00022842"/>
    </source>
</evidence>
<evidence type="ECO:0000313" key="18">
    <source>
        <dbReference type="Proteomes" id="UP000659388"/>
    </source>
</evidence>
<dbReference type="InterPro" id="IPR004150">
    <property type="entry name" value="NAD_DNA_ligase_OB"/>
</dbReference>
<dbReference type="FunFam" id="1.10.150.20:FF:000007">
    <property type="entry name" value="DNA ligase"/>
    <property type="match status" value="1"/>
</dbReference>
<dbReference type="HAMAP" id="MF_01588">
    <property type="entry name" value="DNA_ligase_A"/>
    <property type="match status" value="1"/>
</dbReference>
<feature type="binding site" evidence="14">
    <location>
        <position position="409"/>
    </location>
    <ligand>
        <name>Zn(2+)</name>
        <dbReference type="ChEBI" id="CHEBI:29105"/>
    </ligand>
</feature>
<dbReference type="InterPro" id="IPR033136">
    <property type="entry name" value="DNA_ligase_CS"/>
</dbReference>
<feature type="binding site" evidence="14">
    <location>
        <position position="173"/>
    </location>
    <ligand>
        <name>NAD(+)</name>
        <dbReference type="ChEBI" id="CHEBI:57540"/>
    </ligand>
</feature>
<dbReference type="PANTHER" id="PTHR23389">
    <property type="entry name" value="CHROMOSOME TRANSMISSION FIDELITY FACTOR 18"/>
    <property type="match status" value="1"/>
</dbReference>
<keyword evidence="10 14" id="KW-0520">NAD</keyword>
<keyword evidence="14" id="KW-0464">Manganese</keyword>
<comment type="function">
    <text evidence="1 14">DNA ligase that catalyzes the formation of phosphodiester linkages between 5'-phosphoryl and 3'-hydroxyl groups in double-stranded DNA using NAD as a coenzyme and as the energy source for the reaction. It is essential for DNA replication and repair of damaged DNA.</text>
</comment>
<feature type="binding site" evidence="14">
    <location>
        <begin position="34"/>
        <end position="38"/>
    </location>
    <ligand>
        <name>NAD(+)</name>
        <dbReference type="ChEBI" id="CHEBI:57540"/>
    </ligand>
</feature>
<dbReference type="GO" id="GO:0046872">
    <property type="term" value="F:metal ion binding"/>
    <property type="evidence" value="ECO:0007669"/>
    <property type="project" value="UniProtKB-KW"/>
</dbReference>
<accession>A0A937F6J7</accession>
<comment type="catalytic activity">
    <reaction evidence="12 14 15">
        <text>NAD(+) + (deoxyribonucleotide)n-3'-hydroxyl + 5'-phospho-(deoxyribonucleotide)m = (deoxyribonucleotide)n+m + AMP + beta-nicotinamide D-nucleotide.</text>
        <dbReference type="EC" id="6.5.1.2"/>
    </reaction>
</comment>
<evidence type="ECO:0000256" key="3">
    <source>
        <dbReference type="ARBA" id="ARBA00013308"/>
    </source>
</evidence>
<dbReference type="SUPFAM" id="SSF50249">
    <property type="entry name" value="Nucleic acid-binding proteins"/>
    <property type="match status" value="1"/>
</dbReference>
<dbReference type="SUPFAM" id="SSF56091">
    <property type="entry name" value="DNA ligase/mRNA capping enzyme, catalytic domain"/>
    <property type="match status" value="1"/>
</dbReference>
<comment type="similarity">
    <text evidence="13 14">Belongs to the NAD-dependent DNA ligase family. LigA subfamily.</text>
</comment>
<feature type="binding site" evidence="14">
    <location>
        <position position="114"/>
    </location>
    <ligand>
        <name>NAD(+)</name>
        <dbReference type="ChEBI" id="CHEBI:57540"/>
    </ligand>
</feature>
<protein>
    <recommendedName>
        <fullName evidence="3 14">DNA ligase</fullName>
        <ecNumber evidence="2 14">6.5.1.2</ecNumber>
    </recommendedName>
    <alternativeName>
        <fullName evidence="14">Polydeoxyribonucleotide synthase [NAD(+)]</fullName>
    </alternativeName>
</protein>
<evidence type="ECO:0000256" key="6">
    <source>
        <dbReference type="ARBA" id="ARBA00022723"/>
    </source>
</evidence>
<sequence>MTKEEAQIEIAELSKKINHYNEQYYMNDTSEVSDYEFDILLNKLIELEKQFPEYNYPDSPSHRVGGTITKEFNTVFHKTPMLSLGNTYSKEDLEDFDRRVSKGLEGESYEYICELKFDGIALSVTYENGVLTRGVTRGDGAKGDDITHNVKTIRSMPLRLKGDYPAEFEARGEAFMPKKVFEELNKEKESVGEEPYANARNTASGSLKMQDSAAVAKRKLDCYLYALNGDNLNINSHEEAIQKLESMGFNVSPTYKKCTDIDEVFQYINEWETKRHELPLETDGIVIKVNSFEQQQQLGFTSKSPRWAIAYKYKAENAATRLKSITYQVGRTGAITPVAELDPVLLAGTTVKRASLHNANEIQRLDLRVGDMVFVEKGGEIIPKVTGVDLTARTPELQPLDYIKNCPECGTELIRIEGEAVHYCPNAQGCPPQIKGRIAHFIQRKAMDIDSLGERTIHLLYENELVKSPADLYELTYDDIFQLEGFKDQSTKKVLKGIEASKEISFESVLFALGIRYVGKTVAEKLAGYFKNIDNIMKASHEELIAVPEIGERIAGSIITNFESEENREEIERLRKAGVQLEIIEKETTTLSDSLTDKTFVISGVFTKYGRDELKEMIQQHGGKVVSSISGKLNYLVAGDKMGPAKREKAEKLGVQIISEDEFDAMIK</sequence>
<dbReference type="PANTHER" id="PTHR23389:SF9">
    <property type="entry name" value="DNA LIGASE"/>
    <property type="match status" value="1"/>
</dbReference>
<feature type="active site" description="N6-AMP-lysine intermediate" evidence="14">
    <location>
        <position position="116"/>
    </location>
</feature>
<dbReference type="FunFam" id="3.30.470.30:FF:000001">
    <property type="entry name" value="DNA ligase"/>
    <property type="match status" value="1"/>
</dbReference>
<feature type="binding site" evidence="14">
    <location>
        <position position="288"/>
    </location>
    <ligand>
        <name>NAD(+)</name>
        <dbReference type="ChEBI" id="CHEBI:57540"/>
    </ligand>
</feature>
<keyword evidence="4 14" id="KW-0436">Ligase</keyword>
<keyword evidence="8 14" id="KW-0862">Zinc</keyword>
<dbReference type="Gene3D" id="3.40.50.10190">
    <property type="entry name" value="BRCT domain"/>
    <property type="match status" value="1"/>
</dbReference>
<keyword evidence="11 14" id="KW-0234">DNA repair</keyword>
<dbReference type="NCBIfam" id="TIGR00575">
    <property type="entry name" value="dnlj"/>
    <property type="match status" value="1"/>
</dbReference>
<keyword evidence="18" id="KW-1185">Reference proteome</keyword>
<evidence type="ECO:0000256" key="10">
    <source>
        <dbReference type="ARBA" id="ARBA00023027"/>
    </source>
</evidence>
<dbReference type="GO" id="GO:0003911">
    <property type="term" value="F:DNA ligase (NAD+) activity"/>
    <property type="evidence" value="ECO:0007669"/>
    <property type="project" value="UniProtKB-UniRule"/>
</dbReference>
<dbReference type="PIRSF" id="PIRSF001604">
    <property type="entry name" value="LigA"/>
    <property type="match status" value="1"/>
</dbReference>
<comment type="caution">
    <text evidence="17">The sequence shown here is derived from an EMBL/GenBank/DDBJ whole genome shotgun (WGS) entry which is preliminary data.</text>
</comment>
<keyword evidence="5 14" id="KW-0235">DNA replication</keyword>
<dbReference type="InterPro" id="IPR013840">
    <property type="entry name" value="DNAligase_N"/>
</dbReference>
<dbReference type="InterPro" id="IPR013839">
    <property type="entry name" value="DNAligase_adenylation"/>
</dbReference>
<dbReference type="InterPro" id="IPR001679">
    <property type="entry name" value="DNA_ligase"/>
</dbReference>
<keyword evidence="7 14" id="KW-0227">DNA damage</keyword>
<comment type="caution">
    <text evidence="14">Lacks conserved residue(s) required for the propagation of feature annotation.</text>
</comment>
<comment type="cofactor">
    <cofactor evidence="14">
        <name>Mg(2+)</name>
        <dbReference type="ChEBI" id="CHEBI:18420"/>
    </cofactor>
    <cofactor evidence="14">
        <name>Mn(2+)</name>
        <dbReference type="ChEBI" id="CHEBI:29035"/>
    </cofactor>
</comment>
<dbReference type="Pfam" id="PF12826">
    <property type="entry name" value="HHH_2"/>
    <property type="match status" value="1"/>
</dbReference>
<dbReference type="EC" id="6.5.1.2" evidence="2 14"/>
<dbReference type="PROSITE" id="PS01055">
    <property type="entry name" value="DNA_LIGASE_N1"/>
    <property type="match status" value="1"/>
</dbReference>
<dbReference type="SUPFAM" id="SSF47781">
    <property type="entry name" value="RuvA domain 2-like"/>
    <property type="match status" value="1"/>
</dbReference>
<keyword evidence="6 14" id="KW-0479">Metal-binding</keyword>
<dbReference type="FunFam" id="1.10.150.20:FF:000006">
    <property type="entry name" value="DNA ligase"/>
    <property type="match status" value="1"/>
</dbReference>
<keyword evidence="9 14" id="KW-0460">Magnesium</keyword>
<evidence type="ECO:0000256" key="12">
    <source>
        <dbReference type="ARBA" id="ARBA00034005"/>
    </source>
</evidence>
<dbReference type="RefSeq" id="WP_202243613.1">
    <property type="nucleotide sequence ID" value="NZ_JAESIY010000003.1"/>
</dbReference>
<feature type="domain" description="BRCT" evidence="16">
    <location>
        <begin position="590"/>
        <end position="668"/>
    </location>
</feature>
<evidence type="ECO:0000256" key="2">
    <source>
        <dbReference type="ARBA" id="ARBA00012722"/>
    </source>
</evidence>
<dbReference type="Pfam" id="PF03120">
    <property type="entry name" value="OB_DNA_ligase"/>
    <property type="match status" value="1"/>
</dbReference>